<comment type="caution">
    <text evidence="1">The sequence shown here is derived from an EMBL/GenBank/DDBJ whole genome shotgun (WGS) entry which is preliminary data.</text>
</comment>
<organism evidence="1 2">
    <name type="scientific">Ilex paraguariensis</name>
    <name type="common">yerba mate</name>
    <dbReference type="NCBI Taxonomy" id="185542"/>
    <lineage>
        <taxon>Eukaryota</taxon>
        <taxon>Viridiplantae</taxon>
        <taxon>Streptophyta</taxon>
        <taxon>Embryophyta</taxon>
        <taxon>Tracheophyta</taxon>
        <taxon>Spermatophyta</taxon>
        <taxon>Magnoliopsida</taxon>
        <taxon>eudicotyledons</taxon>
        <taxon>Gunneridae</taxon>
        <taxon>Pentapetalae</taxon>
        <taxon>asterids</taxon>
        <taxon>campanulids</taxon>
        <taxon>Aquifoliales</taxon>
        <taxon>Aquifoliaceae</taxon>
        <taxon>Ilex</taxon>
    </lineage>
</organism>
<reference evidence="1 2" key="1">
    <citation type="submission" date="2024-02" db="EMBL/GenBank/DDBJ databases">
        <authorList>
            <person name="Vignale AGUSTIN F."/>
            <person name="Sosa J E."/>
            <person name="Modenutti C."/>
        </authorList>
    </citation>
    <scope>NUCLEOTIDE SEQUENCE [LARGE SCALE GENOMIC DNA]</scope>
</reference>
<sequence>MERRPIYVRHSMRLAVASIIDKFENDSFENGTPISEFGFEKIRLGRMLQNVGKNISEDYIMQKIAETLPTTWDSAKEIFFNHDQPTCVVLFIQLLAEAERKIYPLWIQFEIEKMDPQSDVIDHIKRKNHYLEN</sequence>
<evidence type="ECO:0000313" key="1">
    <source>
        <dbReference type="EMBL" id="CAK9133708.1"/>
    </source>
</evidence>
<accession>A0ABC8QTS5</accession>
<evidence type="ECO:0000313" key="2">
    <source>
        <dbReference type="Proteomes" id="UP001642360"/>
    </source>
</evidence>
<dbReference type="Proteomes" id="UP001642360">
    <property type="component" value="Unassembled WGS sequence"/>
</dbReference>
<keyword evidence="2" id="KW-1185">Reference proteome</keyword>
<name>A0ABC8QTS5_9AQUA</name>
<protein>
    <submittedName>
        <fullName evidence="1">Uncharacterized protein</fullName>
    </submittedName>
</protein>
<gene>
    <name evidence="1" type="ORF">ILEXP_LOCUS624</name>
</gene>
<dbReference type="EMBL" id="CAUOFW020000126">
    <property type="protein sequence ID" value="CAK9133708.1"/>
    <property type="molecule type" value="Genomic_DNA"/>
</dbReference>
<dbReference type="AlphaFoldDB" id="A0ABC8QTS5"/>
<proteinExistence type="predicted"/>